<comment type="similarity">
    <text evidence="3">In the central section; belongs to the inositol 1,4,5-trisphosphate 5-phosphatase family.</text>
</comment>
<feature type="compositionally biased region" description="Polar residues" evidence="9">
    <location>
        <begin position="1024"/>
        <end position="1036"/>
    </location>
</feature>
<organism evidence="11 12">
    <name type="scientific">Phomopsis amygdali</name>
    <name type="common">Fusicoccum amygdali</name>
    <dbReference type="NCBI Taxonomy" id="1214568"/>
    <lineage>
        <taxon>Eukaryota</taxon>
        <taxon>Fungi</taxon>
        <taxon>Dikarya</taxon>
        <taxon>Ascomycota</taxon>
        <taxon>Pezizomycotina</taxon>
        <taxon>Sordariomycetes</taxon>
        <taxon>Sordariomycetidae</taxon>
        <taxon>Diaporthales</taxon>
        <taxon>Diaporthaceae</taxon>
        <taxon>Diaporthe</taxon>
    </lineage>
</organism>
<dbReference type="Proteomes" id="UP001265746">
    <property type="component" value="Unassembled WGS sequence"/>
</dbReference>
<feature type="domain" description="SAC" evidence="10">
    <location>
        <begin position="191"/>
        <end position="561"/>
    </location>
</feature>
<evidence type="ECO:0000256" key="7">
    <source>
        <dbReference type="ARBA" id="ARBA00022801"/>
    </source>
</evidence>
<dbReference type="PROSITE" id="PS50275">
    <property type="entry name" value="SAC"/>
    <property type="match status" value="1"/>
</dbReference>
<keyword evidence="12" id="KW-1185">Reference proteome</keyword>
<feature type="compositionally biased region" description="Low complexity" evidence="9">
    <location>
        <begin position="1194"/>
        <end position="1209"/>
    </location>
</feature>
<evidence type="ECO:0000256" key="1">
    <source>
        <dbReference type="ARBA" id="ARBA00004496"/>
    </source>
</evidence>
<feature type="compositionally biased region" description="Polar residues" evidence="9">
    <location>
        <begin position="1167"/>
        <end position="1178"/>
    </location>
</feature>
<keyword evidence="7" id="KW-0378">Hydrolase</keyword>
<accession>A0AAD9W5Y6</accession>
<dbReference type="GO" id="GO:0016020">
    <property type="term" value="C:membrane"/>
    <property type="evidence" value="ECO:0007669"/>
    <property type="project" value="TreeGrafter"/>
</dbReference>
<evidence type="ECO:0000256" key="4">
    <source>
        <dbReference type="ARBA" id="ARBA00013044"/>
    </source>
</evidence>
<name>A0AAD9W5Y6_PHOAM</name>
<dbReference type="InterPro" id="IPR000300">
    <property type="entry name" value="IPPc"/>
</dbReference>
<dbReference type="EMBL" id="JAUJFL010000002">
    <property type="protein sequence ID" value="KAK2611002.1"/>
    <property type="molecule type" value="Genomic_DNA"/>
</dbReference>
<feature type="region of interest" description="Disordered" evidence="9">
    <location>
        <begin position="1079"/>
        <end position="1100"/>
    </location>
</feature>
<feature type="region of interest" description="Disordered" evidence="9">
    <location>
        <begin position="49"/>
        <end position="69"/>
    </location>
</feature>
<dbReference type="GO" id="GO:0005737">
    <property type="term" value="C:cytoplasm"/>
    <property type="evidence" value="ECO:0007669"/>
    <property type="project" value="UniProtKB-SubCell"/>
</dbReference>
<dbReference type="GO" id="GO:0046856">
    <property type="term" value="P:phosphatidylinositol dephosphorylation"/>
    <property type="evidence" value="ECO:0007669"/>
    <property type="project" value="InterPro"/>
</dbReference>
<feature type="compositionally biased region" description="Basic and acidic residues" evidence="9">
    <location>
        <begin position="1228"/>
        <end position="1237"/>
    </location>
</feature>
<dbReference type="EC" id="3.1.3.36" evidence="4"/>
<comment type="subcellular location">
    <subcellularLocation>
        <location evidence="1">Cytoplasm</location>
    </subcellularLocation>
</comment>
<sequence length="1348" mass="148419">MDPNSALWSGQAPSPEKSSQLLIREYPHRAIAIVSNDHALIFRHSPTTSESIANGSLSSIPSARPRAGTGASATDSFASKCMVEFTQVTRNTLSDYRPLTPRPIYGTLGLISVGRDVFLCVITHASRVSTLRPGETIERILAVEFYGLNTSEYDDVFSAIDPYELEMSDAASTYGQPLNRREGIEHPCVDVQKLLSNGSFYYSTDFDLTNRLQDRPADANTFDIDNFDEGFLWNSYMISPLVQFRSRLMPHERETLDASRILTSAIRGFCLTMNIPQLAAPLKPARSGMPSYLTIISRLSCRRAGTRFNSRGIDDDGNVANFVETETIYWSPSGVLFSYAQVRGSVPVFWEQAAGLLPGQQKISITRSPDGTQPAFNKHFQDLEHNYGAVHVVNLLSESKPGEVELSQLYRNGILHCPLSRAGEKHSAEHALLRGTEYDFHAETKGPTGYEAARGIRRYIEDSAEGFAYYLAEETDSPGETTNGIAHTNRRYVVVLQQEGVFRTNCLDCLDRTNLIQTLISQMAVESFLGHRGEHASSDFWMRHSSLWADNGDALSRIYAGTGALKSSFTRHGKMSLAGAIADARKSATRLYINNFTDKQRQNTIDMLLGRLVGQSPVSLYDPINDYVNAELNKRSAQFSSTENIRIWVGTFNLNGRTHGIEEDLSAWLCPEEIGDTQPEIVVVGFQEIVELSPQQIMNSDPTRKQLWEQAVRATLNTRAQEIGGEKYVVLRSGQLVGAALCIFVRQSVLSNIKNVEGSVKKTGMSGMAGNKGAVAIRLDYANTHICFVTAHLAAGFANYDERNKDYATISNGLRFQRNRSIDDHDTVIWLGDFNYRIGLGWERAMELVQKRDLERLYENDQLNLQMVAGLSFPFYSEARITFMPTYKFDIGTDTYDSSEKARIPAWTDRILRKGPNLRQLAYNCAPLRFSDHRPVYALFDCTVSIVDESQRDKISRDVYLRRKAEVGDATANVNTEDTEDEDLIGYDAIEPGLPPASSDRQKWWLDNGKLAQSSITPPKGMDGSTSTILNPNRQPNPFVPSDEPDWVTVPRADSRLSSFSSISTSPYEHINHSTLLASSVSSTPPQRKLPPPYDPSALPARVGRLALNEEQHPLQFKKLDTPPAPPPSRKPLTQTPSFPPPPNQTPIPSINNQVRKQPPLPPPPRSASTVSASSQKTAKGPPPVARKPAHLLSTSPTGPEPETSPSTETKAKPIPPRRPSSSVHNVSRSEIRDSLHRTASAREVSNRNHDQPPMPPPRRAGTSSVASGGPGWAPPGAVGLVGLSKEGRPTVPPRKPVPGTISPTSSSGRSAPIPAPKKPTLSARSPVVDLLGDDGATVGGWQALKPS</sequence>
<evidence type="ECO:0000256" key="3">
    <source>
        <dbReference type="ARBA" id="ARBA00009678"/>
    </source>
</evidence>
<dbReference type="Pfam" id="PF02383">
    <property type="entry name" value="Syja_N"/>
    <property type="match status" value="1"/>
</dbReference>
<feature type="region of interest" description="Disordered" evidence="9">
    <location>
        <begin position="1012"/>
        <end position="1047"/>
    </location>
</feature>
<dbReference type="GO" id="GO:0004439">
    <property type="term" value="F:phosphatidylinositol-4,5-bisphosphate 5-phosphatase activity"/>
    <property type="evidence" value="ECO:0007669"/>
    <property type="project" value="UniProtKB-EC"/>
</dbReference>
<evidence type="ECO:0000313" key="11">
    <source>
        <dbReference type="EMBL" id="KAK2611002.1"/>
    </source>
</evidence>
<evidence type="ECO:0000313" key="12">
    <source>
        <dbReference type="Proteomes" id="UP001265746"/>
    </source>
</evidence>
<dbReference type="Gene3D" id="3.60.10.10">
    <property type="entry name" value="Endonuclease/exonuclease/phosphatase"/>
    <property type="match status" value="1"/>
</dbReference>
<comment type="similarity">
    <text evidence="2">Belongs to the synaptojanin family.</text>
</comment>
<dbReference type="PANTHER" id="PTHR11200:SF257">
    <property type="entry name" value="PHOSPHOINOSITIDE 5-PHOSPHATASE"/>
    <property type="match status" value="1"/>
</dbReference>
<dbReference type="FunFam" id="3.60.10.10:FF:000029">
    <property type="entry name" value="Inositol polyphosphate 5-phosphatase"/>
    <property type="match status" value="1"/>
</dbReference>
<keyword evidence="6" id="KW-0963">Cytoplasm</keyword>
<evidence type="ECO:0000256" key="8">
    <source>
        <dbReference type="ARBA" id="ARBA00022927"/>
    </source>
</evidence>
<dbReference type="InterPro" id="IPR046985">
    <property type="entry name" value="IP5"/>
</dbReference>
<dbReference type="PANTHER" id="PTHR11200">
    <property type="entry name" value="INOSITOL 5-PHOSPHATASE"/>
    <property type="match status" value="1"/>
</dbReference>
<dbReference type="InterPro" id="IPR036691">
    <property type="entry name" value="Endo/exonu/phosph_ase_sf"/>
</dbReference>
<dbReference type="InterPro" id="IPR002013">
    <property type="entry name" value="SAC_dom"/>
</dbReference>
<protein>
    <recommendedName>
        <fullName evidence="4">phosphoinositide 5-phosphatase</fullName>
        <ecNumber evidence="4">3.1.3.36</ecNumber>
    </recommendedName>
</protein>
<proteinExistence type="inferred from homology"/>
<evidence type="ECO:0000256" key="2">
    <source>
        <dbReference type="ARBA" id="ARBA00008943"/>
    </source>
</evidence>
<dbReference type="GO" id="GO:0043813">
    <property type="term" value="F:phosphatidylinositol-3,5-bisphosphate 5-phosphatase activity"/>
    <property type="evidence" value="ECO:0007669"/>
    <property type="project" value="TreeGrafter"/>
</dbReference>
<evidence type="ECO:0000259" key="10">
    <source>
        <dbReference type="PROSITE" id="PS50275"/>
    </source>
</evidence>
<evidence type="ECO:0000256" key="9">
    <source>
        <dbReference type="SAM" id="MobiDB-lite"/>
    </source>
</evidence>
<dbReference type="GO" id="GO:0015031">
    <property type="term" value="P:protein transport"/>
    <property type="evidence" value="ECO:0007669"/>
    <property type="project" value="UniProtKB-KW"/>
</dbReference>
<evidence type="ECO:0000256" key="5">
    <source>
        <dbReference type="ARBA" id="ARBA00022448"/>
    </source>
</evidence>
<dbReference type="SMART" id="SM00128">
    <property type="entry name" value="IPPc"/>
    <property type="match status" value="1"/>
</dbReference>
<reference evidence="11" key="1">
    <citation type="submission" date="2023-06" db="EMBL/GenBank/DDBJ databases">
        <authorList>
            <person name="Noh H."/>
        </authorList>
    </citation>
    <scope>NUCLEOTIDE SEQUENCE</scope>
    <source>
        <strain evidence="11">DUCC20226</strain>
    </source>
</reference>
<keyword evidence="8" id="KW-0653">Protein transport</keyword>
<comment type="caution">
    <text evidence="11">The sequence shown here is derived from an EMBL/GenBank/DDBJ whole genome shotgun (WGS) entry which is preliminary data.</text>
</comment>
<feature type="region of interest" description="Disordered" evidence="9">
    <location>
        <begin position="1116"/>
        <end position="1326"/>
    </location>
</feature>
<keyword evidence="5" id="KW-0813">Transport</keyword>
<gene>
    <name evidence="11" type="ORF">N8I77_004385</name>
</gene>
<feature type="compositionally biased region" description="Polar residues" evidence="9">
    <location>
        <begin position="49"/>
        <end position="61"/>
    </location>
</feature>
<evidence type="ECO:0000256" key="6">
    <source>
        <dbReference type="ARBA" id="ARBA00022490"/>
    </source>
</evidence>
<dbReference type="SUPFAM" id="SSF56219">
    <property type="entry name" value="DNase I-like"/>
    <property type="match status" value="1"/>
</dbReference>
<dbReference type="Pfam" id="PF22669">
    <property type="entry name" value="Exo_endo_phos2"/>
    <property type="match status" value="1"/>
</dbReference>